<comment type="caution">
    <text evidence="3">The sequence shown here is derived from an EMBL/GenBank/DDBJ whole genome shotgun (WGS) entry which is preliminary data.</text>
</comment>
<dbReference type="STRING" id="1869.MB27_35765"/>
<keyword evidence="2" id="KW-1133">Transmembrane helix</keyword>
<evidence type="ECO:0000313" key="4">
    <source>
        <dbReference type="Proteomes" id="UP000054537"/>
    </source>
</evidence>
<sequence length="252" mass="26438">MLLRRWREFLEPAVVILAGVLAVVMFGVVLYSRGRAAEPARSAPPAVVPPSPPAQIPIPLPSLTPSPSFAPIDSITIERVPVPDTVDLDAEGTIDWVHWGENGRFSLERDADGGFAILEGTPSLPRNRHTASPQRFNWTGGAPLARASGVTSGVSTCGKGNGFTVSAPAGTDSSTLTVYVGATAARGDLHIELSTGKEFDSSWEVRDTSMATSAYVISYQASRTGKISVEWITGASFDAKCGGVALQAATLS</sequence>
<accession>A0A0A6WZX8</accession>
<evidence type="ECO:0000256" key="2">
    <source>
        <dbReference type="SAM" id="Phobius"/>
    </source>
</evidence>
<reference evidence="3 4" key="1">
    <citation type="submission" date="2014-10" db="EMBL/GenBank/DDBJ databases">
        <title>Draft genome sequence of Actinoplanes utahensis NRRL 12052.</title>
        <authorList>
            <person name="Velasco-Bucheli B."/>
            <person name="del Cerro C."/>
            <person name="Hormigo D."/>
            <person name="Garcia J.L."/>
            <person name="Acebal C."/>
            <person name="Arroyo M."/>
            <person name="de la Mata I."/>
        </authorList>
    </citation>
    <scope>NUCLEOTIDE SEQUENCE [LARGE SCALE GENOMIC DNA]</scope>
    <source>
        <strain evidence="3 4">NRRL 12052</strain>
    </source>
</reference>
<feature type="region of interest" description="Disordered" evidence="1">
    <location>
        <begin position="120"/>
        <end position="140"/>
    </location>
</feature>
<keyword evidence="2" id="KW-0472">Membrane</keyword>
<dbReference type="EMBL" id="JRTT01000132">
    <property type="protein sequence ID" value="KHD73297.1"/>
    <property type="molecule type" value="Genomic_DNA"/>
</dbReference>
<evidence type="ECO:0000256" key="1">
    <source>
        <dbReference type="SAM" id="MobiDB-lite"/>
    </source>
</evidence>
<dbReference type="AlphaFoldDB" id="A0A0A6WZX8"/>
<keyword evidence="4" id="KW-1185">Reference proteome</keyword>
<dbReference type="Proteomes" id="UP000054537">
    <property type="component" value="Unassembled WGS sequence"/>
</dbReference>
<evidence type="ECO:0000313" key="3">
    <source>
        <dbReference type="EMBL" id="KHD73297.1"/>
    </source>
</evidence>
<name>A0A0A6WZX8_ACTUT</name>
<gene>
    <name evidence="3" type="ORF">MB27_35765</name>
</gene>
<organism evidence="3 4">
    <name type="scientific">Actinoplanes utahensis</name>
    <dbReference type="NCBI Taxonomy" id="1869"/>
    <lineage>
        <taxon>Bacteria</taxon>
        <taxon>Bacillati</taxon>
        <taxon>Actinomycetota</taxon>
        <taxon>Actinomycetes</taxon>
        <taxon>Micromonosporales</taxon>
        <taxon>Micromonosporaceae</taxon>
        <taxon>Actinoplanes</taxon>
    </lineage>
</organism>
<protein>
    <submittedName>
        <fullName evidence="3">Uncharacterized protein</fullName>
    </submittedName>
</protein>
<proteinExistence type="predicted"/>
<keyword evidence="2" id="KW-0812">Transmembrane</keyword>
<feature type="transmembrane region" description="Helical" evidence="2">
    <location>
        <begin position="12"/>
        <end position="31"/>
    </location>
</feature>